<keyword evidence="1" id="KW-0456">Lyase</keyword>
<reference evidence="3 4" key="1">
    <citation type="submission" date="2020-04" db="EMBL/GenBank/DDBJ databases">
        <title>Rhodospirillaceae bacterium KN72 isolated from deep sea.</title>
        <authorList>
            <person name="Zhang D.-C."/>
        </authorList>
    </citation>
    <scope>NUCLEOTIDE SEQUENCE [LARGE SCALE GENOMIC DNA]</scope>
    <source>
        <strain evidence="3 4">KN72</strain>
    </source>
</reference>
<dbReference type="Proteomes" id="UP000539372">
    <property type="component" value="Unassembled WGS sequence"/>
</dbReference>
<evidence type="ECO:0000313" key="3">
    <source>
        <dbReference type="EMBL" id="NMM43866.1"/>
    </source>
</evidence>
<dbReference type="SMART" id="SM00922">
    <property type="entry name" value="MR_MLE"/>
    <property type="match status" value="1"/>
</dbReference>
<evidence type="ECO:0000313" key="4">
    <source>
        <dbReference type="Proteomes" id="UP000539372"/>
    </source>
</evidence>
<dbReference type="InterPro" id="IPR029017">
    <property type="entry name" value="Enolase-like_N"/>
</dbReference>
<sequence length="419" mass="45591">MKLKDIETFVTVPPTGIGGSFWVIVKVTTDNGITGVGECYGIPVSGDIACRMVEDTFERFFAGTDPHRVETLFRRVYSAGFTQRPDVTMMGVFSGIEIAVWDILGKAHGRPVCDLIGGRFHDRIRTYSYLYPKSLCPPHWTWIGSGEGDVYHDPEAAAEAAVNYVEMGFTAVKEDPAGPYSFQGGRELSLHELNRSEAVFKAIREAIGDRADILVGTHGQMTTSSAIRLAKRLEKFDPLWLEEPCPPDQMAGIGKVAAATSIPVSTGERLTTKIEFHEALKAGVAILQPDIGRSGGIWETKKIAVLAEVFNAQIAPHIYCGPIAHAAATHLAFSSPNFLILETILTDFHAKVLKKSLKWEHGFIPAPTEPGLGIEIDEAVIKAHPYKTGGLLHLEMCQTPLGSDNAKTIGEIPGPSTWV</sequence>
<dbReference type="RefSeq" id="WP_169624105.1">
    <property type="nucleotide sequence ID" value="NZ_JABBNT010000001.1"/>
</dbReference>
<dbReference type="InterPro" id="IPR036849">
    <property type="entry name" value="Enolase-like_C_sf"/>
</dbReference>
<dbReference type="Gene3D" id="3.20.20.120">
    <property type="entry name" value="Enolase-like C-terminal domain"/>
    <property type="match status" value="1"/>
</dbReference>
<dbReference type="InterPro" id="IPR029065">
    <property type="entry name" value="Enolase_C-like"/>
</dbReference>
<keyword evidence="4" id="KW-1185">Reference proteome</keyword>
<dbReference type="Pfam" id="PF02746">
    <property type="entry name" value="MR_MLE_N"/>
    <property type="match status" value="1"/>
</dbReference>
<proteinExistence type="predicted"/>
<dbReference type="InterPro" id="IPR013342">
    <property type="entry name" value="Mandelate_racemase_C"/>
</dbReference>
<accession>A0A7Y0HDI8</accession>
<dbReference type="Gene3D" id="3.30.390.10">
    <property type="entry name" value="Enolase-like, N-terminal domain"/>
    <property type="match status" value="1"/>
</dbReference>
<evidence type="ECO:0000256" key="1">
    <source>
        <dbReference type="ARBA" id="ARBA00023239"/>
    </source>
</evidence>
<gene>
    <name evidence="3" type="ORF">HH303_05215</name>
</gene>
<dbReference type="CDD" id="cd03316">
    <property type="entry name" value="MR_like"/>
    <property type="match status" value="1"/>
</dbReference>
<dbReference type="InterPro" id="IPR013341">
    <property type="entry name" value="Mandelate_racemase_N_dom"/>
</dbReference>
<dbReference type="InterPro" id="IPR034593">
    <property type="entry name" value="DgoD-like"/>
</dbReference>
<organism evidence="3 4">
    <name type="scientific">Pacificispira spongiicola</name>
    <dbReference type="NCBI Taxonomy" id="2729598"/>
    <lineage>
        <taxon>Bacteria</taxon>
        <taxon>Pseudomonadati</taxon>
        <taxon>Pseudomonadota</taxon>
        <taxon>Alphaproteobacteria</taxon>
        <taxon>Rhodospirillales</taxon>
        <taxon>Rhodospirillaceae</taxon>
        <taxon>Pacificispira</taxon>
    </lineage>
</organism>
<dbReference type="Pfam" id="PF13378">
    <property type="entry name" value="MR_MLE_C"/>
    <property type="match status" value="1"/>
</dbReference>
<dbReference type="PANTHER" id="PTHR48080:SF2">
    <property type="entry name" value="D-GALACTONATE DEHYDRATASE"/>
    <property type="match status" value="1"/>
</dbReference>
<dbReference type="SUPFAM" id="SSF54826">
    <property type="entry name" value="Enolase N-terminal domain-like"/>
    <property type="match status" value="1"/>
</dbReference>
<dbReference type="AlphaFoldDB" id="A0A7Y0HDI8"/>
<name>A0A7Y0HDI8_9PROT</name>
<dbReference type="EMBL" id="JABBNT010000001">
    <property type="protein sequence ID" value="NMM43866.1"/>
    <property type="molecule type" value="Genomic_DNA"/>
</dbReference>
<comment type="caution">
    <text evidence="3">The sequence shown here is derived from an EMBL/GenBank/DDBJ whole genome shotgun (WGS) entry which is preliminary data.</text>
</comment>
<dbReference type="PANTHER" id="PTHR48080">
    <property type="entry name" value="D-GALACTONATE DEHYDRATASE-RELATED"/>
    <property type="match status" value="1"/>
</dbReference>
<protein>
    <submittedName>
        <fullName evidence="3">Mandelate racemase/muconate lactonizing enzyme family protein</fullName>
    </submittedName>
</protein>
<evidence type="ECO:0000259" key="2">
    <source>
        <dbReference type="SMART" id="SM00922"/>
    </source>
</evidence>
<dbReference type="GO" id="GO:0016829">
    <property type="term" value="F:lyase activity"/>
    <property type="evidence" value="ECO:0007669"/>
    <property type="project" value="UniProtKB-KW"/>
</dbReference>
<dbReference type="SUPFAM" id="SSF51604">
    <property type="entry name" value="Enolase C-terminal domain-like"/>
    <property type="match status" value="1"/>
</dbReference>
<feature type="domain" description="Mandelate racemase/muconate lactonizing enzyme C-terminal" evidence="2">
    <location>
        <begin position="154"/>
        <end position="263"/>
    </location>
</feature>